<dbReference type="EnsemblPlants" id="AVESA.00010b.r2.6CG1078880.1">
    <property type="protein sequence ID" value="AVESA.00010b.r2.6CG1078880.1.CDS"/>
    <property type="gene ID" value="AVESA.00010b.r2.6CG1078880"/>
</dbReference>
<keyword evidence="2" id="KW-1185">Reference proteome</keyword>
<evidence type="ECO:0000313" key="1">
    <source>
        <dbReference type="EnsemblPlants" id="AVESA.00010b.r2.6CG1078880.1.CDS"/>
    </source>
</evidence>
<organism evidence="1 2">
    <name type="scientific">Avena sativa</name>
    <name type="common">Oat</name>
    <dbReference type="NCBI Taxonomy" id="4498"/>
    <lineage>
        <taxon>Eukaryota</taxon>
        <taxon>Viridiplantae</taxon>
        <taxon>Streptophyta</taxon>
        <taxon>Embryophyta</taxon>
        <taxon>Tracheophyta</taxon>
        <taxon>Spermatophyta</taxon>
        <taxon>Magnoliopsida</taxon>
        <taxon>Liliopsida</taxon>
        <taxon>Poales</taxon>
        <taxon>Poaceae</taxon>
        <taxon>BOP clade</taxon>
        <taxon>Pooideae</taxon>
        <taxon>Poodae</taxon>
        <taxon>Poeae</taxon>
        <taxon>Poeae Chloroplast Group 1 (Aveneae type)</taxon>
        <taxon>Aveninae</taxon>
        <taxon>Avena</taxon>
    </lineage>
</organism>
<name>A0ACD5Z2X1_AVESA</name>
<evidence type="ECO:0000313" key="2">
    <source>
        <dbReference type="Proteomes" id="UP001732700"/>
    </source>
</evidence>
<reference evidence="1" key="1">
    <citation type="submission" date="2021-05" db="EMBL/GenBank/DDBJ databases">
        <authorList>
            <person name="Scholz U."/>
            <person name="Mascher M."/>
            <person name="Fiebig A."/>
        </authorList>
    </citation>
    <scope>NUCLEOTIDE SEQUENCE [LARGE SCALE GENOMIC DNA]</scope>
</reference>
<protein>
    <submittedName>
        <fullName evidence="1">Uncharacterized protein</fullName>
    </submittedName>
</protein>
<accession>A0ACD5Z2X1</accession>
<sequence length="322" mass="37103">MAAMLPTKLMRIPRTKIMFSLNPGPFSIKEHILTCTIFSSGSGLPIATEVFAATKAYFRRSIHPVSYFLLMFTTANLVYGFAGLFMKFFVNRPEMWWPEVLPNVTLFRTIHEKEEISQTWLSRRQFYFLVFVTSFAYYTIPSYFFHSISTLSFVCWIWKRSITAQQLGSRMYDVYGGKYNMSRILDESNFQFKQEGYENYSELYLSITRACSIGFGFASIGASLTDIVLSHGRSFWDQLNQPKEDIGSGYVHVQMMSKYRNIPTWWFVVLMLPMVGLSVFVCEGFGNELQLPYWGVILAFLLVVLFIPPLASLRATVAQVGY</sequence>
<dbReference type="Proteomes" id="UP001732700">
    <property type="component" value="Chromosome 6C"/>
</dbReference>
<reference evidence="1" key="2">
    <citation type="submission" date="2025-09" db="UniProtKB">
        <authorList>
            <consortium name="EnsemblPlants"/>
        </authorList>
    </citation>
    <scope>IDENTIFICATION</scope>
</reference>
<proteinExistence type="predicted"/>